<name>A0A382ETL1_9ZZZZ</name>
<evidence type="ECO:0000313" key="2">
    <source>
        <dbReference type="EMBL" id="SVB53313.1"/>
    </source>
</evidence>
<dbReference type="InterPro" id="IPR043129">
    <property type="entry name" value="ATPase_NBD"/>
</dbReference>
<feature type="domain" description="Hydantoinase/oxoprolinase N-terminal" evidence="1">
    <location>
        <begin position="4"/>
        <end position="35"/>
    </location>
</feature>
<dbReference type="AlphaFoldDB" id="A0A382ETL1"/>
<sequence>MAWRLGIDIGGTFTDVALVNDVDGTIGIAKTPTTPS</sequence>
<feature type="non-terminal residue" evidence="2">
    <location>
        <position position="36"/>
    </location>
</feature>
<protein>
    <recommendedName>
        <fullName evidence="1">Hydantoinase/oxoprolinase N-terminal domain-containing protein</fullName>
    </recommendedName>
</protein>
<reference evidence="2" key="1">
    <citation type="submission" date="2018-05" db="EMBL/GenBank/DDBJ databases">
        <authorList>
            <person name="Lanie J.A."/>
            <person name="Ng W.-L."/>
            <person name="Kazmierczak K.M."/>
            <person name="Andrzejewski T.M."/>
            <person name="Davidsen T.M."/>
            <person name="Wayne K.J."/>
            <person name="Tettelin H."/>
            <person name="Glass J.I."/>
            <person name="Rusch D."/>
            <person name="Podicherti R."/>
            <person name="Tsui H.-C.T."/>
            <person name="Winkler M.E."/>
        </authorList>
    </citation>
    <scope>NUCLEOTIDE SEQUENCE</scope>
</reference>
<accession>A0A382ETL1</accession>
<dbReference type="InterPro" id="IPR008040">
    <property type="entry name" value="Hydant_A_N"/>
</dbReference>
<evidence type="ECO:0000259" key="1">
    <source>
        <dbReference type="Pfam" id="PF05378"/>
    </source>
</evidence>
<organism evidence="2">
    <name type="scientific">marine metagenome</name>
    <dbReference type="NCBI Taxonomy" id="408172"/>
    <lineage>
        <taxon>unclassified sequences</taxon>
        <taxon>metagenomes</taxon>
        <taxon>ecological metagenomes</taxon>
    </lineage>
</organism>
<gene>
    <name evidence="2" type="ORF">METZ01_LOCUS206167</name>
</gene>
<proteinExistence type="predicted"/>
<dbReference type="Pfam" id="PF05378">
    <property type="entry name" value="Hydant_A_N"/>
    <property type="match status" value="1"/>
</dbReference>
<dbReference type="EMBL" id="UINC01045944">
    <property type="protein sequence ID" value="SVB53313.1"/>
    <property type="molecule type" value="Genomic_DNA"/>
</dbReference>
<dbReference type="SUPFAM" id="SSF53067">
    <property type="entry name" value="Actin-like ATPase domain"/>
    <property type="match status" value="1"/>
</dbReference>